<feature type="non-terminal residue" evidence="2">
    <location>
        <position position="340"/>
    </location>
</feature>
<dbReference type="NCBIfam" id="NF033559">
    <property type="entry name" value="transpos_IS1634"/>
    <property type="match status" value="1"/>
</dbReference>
<dbReference type="PANTHER" id="PTHR34614">
    <property type="match status" value="1"/>
</dbReference>
<gene>
    <name evidence="2" type="ORF">ENL43_03690</name>
</gene>
<dbReference type="GO" id="GO:0006313">
    <property type="term" value="P:DNA transposition"/>
    <property type="evidence" value="ECO:0007669"/>
    <property type="project" value="InterPro"/>
</dbReference>
<evidence type="ECO:0000259" key="1">
    <source>
        <dbReference type="Pfam" id="PF01609"/>
    </source>
</evidence>
<comment type="caution">
    <text evidence="2">The sequence shown here is derived from an EMBL/GenBank/DDBJ whole genome shotgun (WGS) entry which is preliminary data.</text>
</comment>
<proteinExistence type="predicted"/>
<dbReference type="InterPro" id="IPR002559">
    <property type="entry name" value="Transposase_11"/>
</dbReference>
<dbReference type="PANTHER" id="PTHR34614:SF2">
    <property type="entry name" value="TRANSPOSASE IS4-LIKE DOMAIN-CONTAINING PROTEIN"/>
    <property type="match status" value="1"/>
</dbReference>
<accession>A0A7V5HNG2</accession>
<organism evidence="2">
    <name type="scientific">candidate division WOR-3 bacterium</name>
    <dbReference type="NCBI Taxonomy" id="2052148"/>
    <lineage>
        <taxon>Bacteria</taxon>
        <taxon>Bacteria division WOR-3</taxon>
    </lineage>
</organism>
<reference evidence="2" key="1">
    <citation type="journal article" date="2020" name="mSystems">
        <title>Genome- and Community-Level Interaction Insights into Carbon Utilization and Element Cycling Functions of Hydrothermarchaeota in Hydrothermal Sediment.</title>
        <authorList>
            <person name="Zhou Z."/>
            <person name="Liu Y."/>
            <person name="Xu W."/>
            <person name="Pan J."/>
            <person name="Luo Z.H."/>
            <person name="Li M."/>
        </authorList>
    </citation>
    <scope>NUCLEOTIDE SEQUENCE [LARGE SCALE GENOMIC DNA]</scope>
    <source>
        <strain evidence="2">HyVt-96</strain>
    </source>
</reference>
<dbReference type="AlphaFoldDB" id="A0A7V5HNG2"/>
<dbReference type="InterPro" id="IPR047654">
    <property type="entry name" value="IS1634_transpos"/>
</dbReference>
<dbReference type="Proteomes" id="UP000886050">
    <property type="component" value="Unassembled WGS sequence"/>
</dbReference>
<dbReference type="GO" id="GO:0003677">
    <property type="term" value="F:DNA binding"/>
    <property type="evidence" value="ECO:0007669"/>
    <property type="project" value="InterPro"/>
</dbReference>
<dbReference type="Pfam" id="PF01609">
    <property type="entry name" value="DDE_Tnp_1"/>
    <property type="match status" value="1"/>
</dbReference>
<dbReference type="GO" id="GO:0004803">
    <property type="term" value="F:transposase activity"/>
    <property type="evidence" value="ECO:0007669"/>
    <property type="project" value="InterPro"/>
</dbReference>
<dbReference type="EMBL" id="DRTX01000191">
    <property type="protein sequence ID" value="HHF53448.1"/>
    <property type="molecule type" value="Genomic_DNA"/>
</dbReference>
<protein>
    <submittedName>
        <fullName evidence="2">IS1634 family transposase</fullName>
    </submittedName>
</protein>
<sequence>MFIRKKTFYRQDGTKREYLQIVETRREKDKVRQKVICNLGRLEDLRKGSIDTLTRGLAKFSEKLTVIDAGKDILAKDAKQYGAPLVFRKLFGLVGLEDILEEYLASHNHSFPVKEAVFAMILNRILSPSSKLRVWEWLDEVYDPNLEGIDLQHLYRALDFVAEHKEEIEKSLFQKVRNLFNLKLDVVFFDTTSIYFEGEGPENLATRGFSRDHRPDANQIVIGVLMSSEGIPIGCEVFCGNFQDMRTLKVALNTLSSRFKIGKVILVADRGMVSEKNLSLIKDEGYEYIVGMKMRKLKKVRDHILSTPGRYKKLENNLKVKEVGLDNVRYIICYNPQEAE</sequence>
<feature type="domain" description="Transposase IS4-like" evidence="1">
    <location>
        <begin position="185"/>
        <end position="313"/>
    </location>
</feature>
<name>A0A7V5HNG2_UNCW3</name>
<evidence type="ECO:0000313" key="2">
    <source>
        <dbReference type="EMBL" id="HHF53448.1"/>
    </source>
</evidence>